<name>A0A9D4LI42_DREPO</name>
<protein>
    <recommendedName>
        <fullName evidence="3">Paired domain-containing protein</fullName>
    </recommendedName>
</protein>
<comment type="caution">
    <text evidence="1">The sequence shown here is derived from an EMBL/GenBank/DDBJ whole genome shotgun (WGS) entry which is preliminary data.</text>
</comment>
<dbReference type="AlphaFoldDB" id="A0A9D4LI42"/>
<evidence type="ECO:0000313" key="1">
    <source>
        <dbReference type="EMBL" id="KAH3858381.1"/>
    </source>
</evidence>
<organism evidence="1 2">
    <name type="scientific">Dreissena polymorpha</name>
    <name type="common">Zebra mussel</name>
    <name type="synonym">Mytilus polymorpha</name>
    <dbReference type="NCBI Taxonomy" id="45954"/>
    <lineage>
        <taxon>Eukaryota</taxon>
        <taxon>Metazoa</taxon>
        <taxon>Spiralia</taxon>
        <taxon>Lophotrochozoa</taxon>
        <taxon>Mollusca</taxon>
        <taxon>Bivalvia</taxon>
        <taxon>Autobranchia</taxon>
        <taxon>Heteroconchia</taxon>
        <taxon>Euheterodonta</taxon>
        <taxon>Imparidentia</taxon>
        <taxon>Neoheterodontei</taxon>
        <taxon>Myida</taxon>
        <taxon>Dreissenoidea</taxon>
        <taxon>Dreissenidae</taxon>
        <taxon>Dreissena</taxon>
    </lineage>
</organism>
<reference evidence="1" key="1">
    <citation type="journal article" date="2019" name="bioRxiv">
        <title>The Genome of the Zebra Mussel, Dreissena polymorpha: A Resource for Invasive Species Research.</title>
        <authorList>
            <person name="McCartney M.A."/>
            <person name="Auch B."/>
            <person name="Kono T."/>
            <person name="Mallez S."/>
            <person name="Zhang Y."/>
            <person name="Obille A."/>
            <person name="Becker A."/>
            <person name="Abrahante J.E."/>
            <person name="Garbe J."/>
            <person name="Badalamenti J.P."/>
            <person name="Herman A."/>
            <person name="Mangelson H."/>
            <person name="Liachko I."/>
            <person name="Sullivan S."/>
            <person name="Sone E.D."/>
            <person name="Koren S."/>
            <person name="Silverstein K.A.T."/>
            <person name="Beckman K.B."/>
            <person name="Gohl D.M."/>
        </authorList>
    </citation>
    <scope>NUCLEOTIDE SEQUENCE</scope>
    <source>
        <strain evidence="1">Duluth1</strain>
        <tissue evidence="1">Whole animal</tissue>
    </source>
</reference>
<gene>
    <name evidence="1" type="ORF">DPMN_101004</name>
</gene>
<dbReference type="Proteomes" id="UP000828390">
    <property type="component" value="Unassembled WGS sequence"/>
</dbReference>
<sequence>MNRGVGMLEGGASQRHVARQLGVLQSVVARMWSRYEMNGDVSPRYRGRRQRATSQTRDRLIVVQAQRHRFMNATALQNDLQNASGVRF</sequence>
<dbReference type="InterPro" id="IPR009057">
    <property type="entry name" value="Homeodomain-like_sf"/>
</dbReference>
<reference evidence="1" key="2">
    <citation type="submission" date="2020-11" db="EMBL/GenBank/DDBJ databases">
        <authorList>
            <person name="McCartney M.A."/>
            <person name="Auch B."/>
            <person name="Kono T."/>
            <person name="Mallez S."/>
            <person name="Becker A."/>
            <person name="Gohl D.M."/>
            <person name="Silverstein K.A.T."/>
            <person name="Koren S."/>
            <person name="Bechman K.B."/>
            <person name="Herman A."/>
            <person name="Abrahante J.E."/>
            <person name="Garbe J."/>
        </authorList>
    </citation>
    <scope>NUCLEOTIDE SEQUENCE</scope>
    <source>
        <strain evidence="1">Duluth1</strain>
        <tissue evidence="1">Whole animal</tissue>
    </source>
</reference>
<dbReference type="SUPFAM" id="SSF46689">
    <property type="entry name" value="Homeodomain-like"/>
    <property type="match status" value="1"/>
</dbReference>
<proteinExistence type="predicted"/>
<evidence type="ECO:0000313" key="2">
    <source>
        <dbReference type="Proteomes" id="UP000828390"/>
    </source>
</evidence>
<accession>A0A9D4LI42</accession>
<dbReference type="EMBL" id="JAIWYP010000003">
    <property type="protein sequence ID" value="KAH3858381.1"/>
    <property type="molecule type" value="Genomic_DNA"/>
</dbReference>
<keyword evidence="2" id="KW-1185">Reference proteome</keyword>
<evidence type="ECO:0008006" key="3">
    <source>
        <dbReference type="Google" id="ProtNLM"/>
    </source>
</evidence>